<dbReference type="Proteomes" id="UP000001822">
    <property type="component" value="Chromosome"/>
</dbReference>
<gene>
    <name evidence="1" type="ordered locus">CHU_1104</name>
</gene>
<reference evidence="1 2" key="1">
    <citation type="journal article" date="2007" name="Appl. Environ. Microbiol.">
        <title>Genome sequence of the cellulolytic gliding bacterium Cytophaga hutchinsonii.</title>
        <authorList>
            <person name="Xie G."/>
            <person name="Bruce D.C."/>
            <person name="Challacombe J.F."/>
            <person name="Chertkov O."/>
            <person name="Detter J.C."/>
            <person name="Gilna P."/>
            <person name="Han C.S."/>
            <person name="Lucas S."/>
            <person name="Misra M."/>
            <person name="Myers G.L."/>
            <person name="Richardson P."/>
            <person name="Tapia R."/>
            <person name="Thayer N."/>
            <person name="Thompson L.S."/>
            <person name="Brettin T.S."/>
            <person name="Henrissat B."/>
            <person name="Wilson D.B."/>
            <person name="McBride M.J."/>
        </authorList>
    </citation>
    <scope>NUCLEOTIDE SEQUENCE [LARGE SCALE GENOMIC DNA]</scope>
    <source>
        <strain evidence="2">ATCC 33406 / DSM 1761 / CIP 103989 / NBRC 15051 / NCIMB 9469 / D465</strain>
    </source>
</reference>
<dbReference type="EMBL" id="CP000383">
    <property type="protein sequence ID" value="ABG58380.1"/>
    <property type="molecule type" value="Genomic_DNA"/>
</dbReference>
<protein>
    <submittedName>
        <fullName evidence="1">Uncharacterized protein</fullName>
    </submittedName>
</protein>
<dbReference type="KEGG" id="chu:CHU_1104"/>
<evidence type="ECO:0000313" key="1">
    <source>
        <dbReference type="EMBL" id="ABG58380.1"/>
    </source>
</evidence>
<evidence type="ECO:0000313" key="2">
    <source>
        <dbReference type="Proteomes" id="UP000001822"/>
    </source>
</evidence>
<dbReference type="AlphaFoldDB" id="A0A6N4SPY0"/>
<keyword evidence="2" id="KW-1185">Reference proteome</keyword>
<accession>A0A6N4SPY0</accession>
<proteinExistence type="predicted"/>
<sequence>MDAYSMQRLGKKTGTSMVQVSRLYHTSRGELHSPCSNCIRPFLKAFVLFKQMRPVTVVLLT</sequence>
<organism evidence="1 2">
    <name type="scientific">Cytophaga hutchinsonii (strain ATCC 33406 / DSM 1761 / CIP 103989 / NBRC 15051 / NCIMB 9469 / D465)</name>
    <dbReference type="NCBI Taxonomy" id="269798"/>
    <lineage>
        <taxon>Bacteria</taxon>
        <taxon>Pseudomonadati</taxon>
        <taxon>Bacteroidota</taxon>
        <taxon>Cytophagia</taxon>
        <taxon>Cytophagales</taxon>
        <taxon>Cytophagaceae</taxon>
        <taxon>Cytophaga</taxon>
    </lineage>
</organism>
<name>A0A6N4SPY0_CYTH3</name>